<dbReference type="Pfam" id="PF00534">
    <property type="entry name" value="Glycos_transf_1"/>
    <property type="match status" value="1"/>
</dbReference>
<keyword evidence="2" id="KW-0808">Transferase</keyword>
<protein>
    <submittedName>
        <fullName evidence="2">Glycosyltransferase</fullName>
    </submittedName>
</protein>
<evidence type="ECO:0000259" key="1">
    <source>
        <dbReference type="Pfam" id="PF00534"/>
    </source>
</evidence>
<name>A0A5M5X5E7_BACFG</name>
<dbReference type="AlphaFoldDB" id="A0A5M5X5E7"/>
<feature type="domain" description="Glycosyl transferase family 1" evidence="1">
    <location>
        <begin position="203"/>
        <end position="272"/>
    </location>
</feature>
<dbReference type="SUPFAM" id="SSF53756">
    <property type="entry name" value="UDP-Glycosyltransferase/glycogen phosphorylase"/>
    <property type="match status" value="1"/>
</dbReference>
<organism evidence="2 3">
    <name type="scientific">Bacteroides fragilis</name>
    <dbReference type="NCBI Taxonomy" id="817"/>
    <lineage>
        <taxon>Bacteria</taxon>
        <taxon>Pseudomonadati</taxon>
        <taxon>Bacteroidota</taxon>
        <taxon>Bacteroidia</taxon>
        <taxon>Bacteroidales</taxon>
        <taxon>Bacteroidaceae</taxon>
        <taxon>Bacteroides</taxon>
    </lineage>
</organism>
<dbReference type="InterPro" id="IPR001296">
    <property type="entry name" value="Glyco_trans_1"/>
</dbReference>
<evidence type="ECO:0000313" key="2">
    <source>
        <dbReference type="EMBL" id="KAA5206917.1"/>
    </source>
</evidence>
<dbReference type="Gene3D" id="3.40.50.2000">
    <property type="entry name" value="Glycogen Phosphorylase B"/>
    <property type="match status" value="1"/>
</dbReference>
<comment type="caution">
    <text evidence="2">The sequence shown here is derived from an EMBL/GenBank/DDBJ whole genome shotgun (WGS) entry which is preliminary data.</text>
</comment>
<sequence length="348" mass="41513">MKIVFFDHVFHKKTESSNFFLDILRTLGNVEVYYWDFSKQEEDSLLKNNFIKDSDLLVFWQILPPTSFLSKINHDNILLIPMYDACCTLTYRKWYAYRKCHFICFSKKLYNVFCRLGVHSLYLQYVPVIAKMEINKERSRHDGLKAFVWRRSLSLNVDCLFRSLKDIGVKTIIFRDLPDASLSDEYRDKVFDGINVRYVNKWFATHEDYLESILTCDVYVAPRLYEGIGLSFLEAMGLGLCVMAPDQPTMNEYIIDGYNGVLFKSFKSLGKKKLNILAIKKQAKESYQQYLNRWNQSIPQIYSFLYSIDSNRAHKFNSPYWYLWRDIDIFFRIRVIPYIKRKLRKSDY</sequence>
<dbReference type="RefSeq" id="WP_147291527.1">
    <property type="nucleotide sequence ID" value="NZ_JABFHU010000003.1"/>
</dbReference>
<accession>A0A5M5X5E7</accession>
<gene>
    <name evidence="2" type="ORF">F2Z25_13645</name>
</gene>
<dbReference type="GO" id="GO:0016757">
    <property type="term" value="F:glycosyltransferase activity"/>
    <property type="evidence" value="ECO:0007669"/>
    <property type="project" value="InterPro"/>
</dbReference>
<evidence type="ECO:0000313" key="3">
    <source>
        <dbReference type="Proteomes" id="UP000429838"/>
    </source>
</evidence>
<dbReference type="Proteomes" id="UP000429838">
    <property type="component" value="Unassembled WGS sequence"/>
</dbReference>
<reference evidence="2 3" key="1">
    <citation type="journal article" date="2019" name="Nat. Med.">
        <title>A library of human gut bacterial isolates paired with longitudinal multiomics data enables mechanistic microbiome research.</title>
        <authorList>
            <person name="Poyet M."/>
            <person name="Groussin M."/>
            <person name="Gibbons S.M."/>
            <person name="Avila-Pacheco J."/>
            <person name="Jiang X."/>
            <person name="Kearney S.M."/>
            <person name="Perrotta A.R."/>
            <person name="Berdy B."/>
            <person name="Zhao S."/>
            <person name="Lieberman T.D."/>
            <person name="Swanson P.K."/>
            <person name="Smith M."/>
            <person name="Roesemann S."/>
            <person name="Alexander J.E."/>
            <person name="Rich S.A."/>
            <person name="Livny J."/>
            <person name="Vlamakis H."/>
            <person name="Clish C."/>
            <person name="Bullock K."/>
            <person name="Deik A."/>
            <person name="Scott J."/>
            <person name="Pierce K.A."/>
            <person name="Xavier R.J."/>
            <person name="Alm E.J."/>
        </authorList>
    </citation>
    <scope>NUCLEOTIDE SEQUENCE [LARGE SCALE GENOMIC DNA]</scope>
    <source>
        <strain evidence="2 3">BIOML-A1</strain>
    </source>
</reference>
<dbReference type="EMBL" id="VWAQ01000011">
    <property type="protein sequence ID" value="KAA5206917.1"/>
    <property type="molecule type" value="Genomic_DNA"/>
</dbReference>
<proteinExistence type="predicted"/>